<gene>
    <name evidence="1" type="ORF">C1J01_38015</name>
</gene>
<reference evidence="1 2" key="1">
    <citation type="submission" date="2018-01" db="EMBL/GenBank/DDBJ databases">
        <title>Draft genome sequence of Nonomuraea sp. KC333.</title>
        <authorList>
            <person name="Sahin N."/>
            <person name="Saygin H."/>
            <person name="Ay H."/>
        </authorList>
    </citation>
    <scope>NUCLEOTIDE SEQUENCE [LARGE SCALE GENOMIC DNA]</scope>
    <source>
        <strain evidence="1 2">KC333</strain>
    </source>
</reference>
<evidence type="ECO:0000313" key="2">
    <source>
        <dbReference type="Proteomes" id="UP000249304"/>
    </source>
</evidence>
<feature type="non-terminal residue" evidence="1">
    <location>
        <position position="1"/>
    </location>
</feature>
<evidence type="ECO:0000313" key="1">
    <source>
        <dbReference type="EMBL" id="PZG09151.1"/>
    </source>
</evidence>
<name>A0A2W2DFE1_9ACTN</name>
<comment type="caution">
    <text evidence="1">The sequence shown here is derived from an EMBL/GenBank/DDBJ whole genome shotgun (WGS) entry which is preliminary data.</text>
</comment>
<protein>
    <submittedName>
        <fullName evidence="1">Uncharacterized protein</fullName>
    </submittedName>
</protein>
<organism evidence="1 2">
    <name type="scientific">Nonomuraea aridisoli</name>
    <dbReference type="NCBI Taxonomy" id="2070368"/>
    <lineage>
        <taxon>Bacteria</taxon>
        <taxon>Bacillati</taxon>
        <taxon>Actinomycetota</taxon>
        <taxon>Actinomycetes</taxon>
        <taxon>Streptosporangiales</taxon>
        <taxon>Streptosporangiaceae</taxon>
        <taxon>Nonomuraea</taxon>
    </lineage>
</organism>
<accession>A0A2W2DFE1</accession>
<dbReference type="Proteomes" id="UP000249304">
    <property type="component" value="Unassembled WGS sequence"/>
</dbReference>
<dbReference type="AlphaFoldDB" id="A0A2W2DFE1"/>
<dbReference type="EMBL" id="POUD01000252">
    <property type="protein sequence ID" value="PZG09151.1"/>
    <property type="molecule type" value="Genomic_DNA"/>
</dbReference>
<sequence length="105" mass="11706">SLPRPADLNPLLAEADAAWQEQRGAWAQFGSDLLLGYEYRACIKLGARDLDDPADAIAGAYQRVCVDLRTLTEVGLFGYHQVPPAQRLWIWATDLEQARKDLPLV</sequence>
<keyword evidence="2" id="KW-1185">Reference proteome</keyword>
<dbReference type="RefSeq" id="WP_220040294.1">
    <property type="nucleotide sequence ID" value="NZ_POUD01000252.1"/>
</dbReference>
<proteinExistence type="predicted"/>